<name>A0A2N9GBS2_FAGSY</name>
<proteinExistence type="predicted"/>
<dbReference type="PANTHER" id="PTHR33116:SF86">
    <property type="entry name" value="REVERSE TRANSCRIPTASE DOMAIN-CONTAINING PROTEIN"/>
    <property type="match status" value="1"/>
</dbReference>
<reference evidence="1" key="1">
    <citation type="submission" date="2018-02" db="EMBL/GenBank/DDBJ databases">
        <authorList>
            <person name="Cohen D.B."/>
            <person name="Kent A.D."/>
        </authorList>
    </citation>
    <scope>NUCLEOTIDE SEQUENCE</scope>
</reference>
<accession>A0A2N9GBS2</accession>
<evidence type="ECO:0008006" key="2">
    <source>
        <dbReference type="Google" id="ProtNLM"/>
    </source>
</evidence>
<dbReference type="EMBL" id="OIVN01001713">
    <property type="protein sequence ID" value="SPC96910.1"/>
    <property type="molecule type" value="Genomic_DNA"/>
</dbReference>
<organism evidence="1">
    <name type="scientific">Fagus sylvatica</name>
    <name type="common">Beechnut</name>
    <dbReference type="NCBI Taxonomy" id="28930"/>
    <lineage>
        <taxon>Eukaryota</taxon>
        <taxon>Viridiplantae</taxon>
        <taxon>Streptophyta</taxon>
        <taxon>Embryophyta</taxon>
        <taxon>Tracheophyta</taxon>
        <taxon>Spermatophyta</taxon>
        <taxon>Magnoliopsida</taxon>
        <taxon>eudicotyledons</taxon>
        <taxon>Gunneridae</taxon>
        <taxon>Pentapetalae</taxon>
        <taxon>rosids</taxon>
        <taxon>fabids</taxon>
        <taxon>Fagales</taxon>
        <taxon>Fagaceae</taxon>
        <taxon>Fagus</taxon>
    </lineage>
</organism>
<sequence>MRPSKAPGPDGPRLLGQMGAFVPRRMITDNVIVSSKMLHYLKNKREGKVALMAAKLDMSKAYDRVEWDYLKAILLKLGFQESWVLLVMECVTSITYSVMVNGEQRGAKKKAFNSIKDRVARRLQGWKEKLLSQAGHEVLIKAVIQAIPTYAMSCFKFPVKLCSEISAMANRMCWLRVWGGGWGQEQICWNTTLIDQVFMPCEAKAIKIPLSFRSPPDLLIWSGTKRGEFFVKSAYRLLHLYSFGDVASSSSSTARAAKWFWNSVWSSMVQPKVKTFLYEPESCDHVLWRFEFTQRVWSSCPVKLPAGVDAQMTFVDMLSCCLKKLSSPDVELVFTLAWMLWNARNELMWDGKHCSVSDICCRASGMALDFNDYREATIKALNMLG</sequence>
<gene>
    <name evidence="1" type="ORF">FSB_LOCUS24792</name>
</gene>
<dbReference type="AlphaFoldDB" id="A0A2N9GBS2"/>
<evidence type="ECO:0000313" key="1">
    <source>
        <dbReference type="EMBL" id="SPC96910.1"/>
    </source>
</evidence>
<protein>
    <recommendedName>
        <fullName evidence="2">Reverse transcriptase domain-containing protein</fullName>
    </recommendedName>
</protein>
<dbReference type="PANTHER" id="PTHR33116">
    <property type="entry name" value="REVERSE TRANSCRIPTASE ZINC-BINDING DOMAIN-CONTAINING PROTEIN-RELATED-RELATED"/>
    <property type="match status" value="1"/>
</dbReference>